<evidence type="ECO:0000256" key="2">
    <source>
        <dbReference type="ARBA" id="ARBA00022649"/>
    </source>
</evidence>
<evidence type="ECO:0000256" key="7">
    <source>
        <dbReference type="ARBA" id="ARBA00038093"/>
    </source>
</evidence>
<comment type="cofactor">
    <cofactor evidence="1 8">
        <name>Mg(2+)</name>
        <dbReference type="ChEBI" id="CHEBI:18420"/>
    </cofactor>
</comment>
<evidence type="ECO:0000256" key="6">
    <source>
        <dbReference type="ARBA" id="ARBA00022842"/>
    </source>
</evidence>
<dbReference type="HAMAP" id="MF_00265">
    <property type="entry name" value="VapC_Nob1"/>
    <property type="match status" value="1"/>
</dbReference>
<keyword evidence="4 8" id="KW-0479">Metal-binding</keyword>
<dbReference type="GO" id="GO:0000287">
    <property type="term" value="F:magnesium ion binding"/>
    <property type="evidence" value="ECO:0007669"/>
    <property type="project" value="UniProtKB-UniRule"/>
</dbReference>
<dbReference type="InterPro" id="IPR002716">
    <property type="entry name" value="PIN_dom"/>
</dbReference>
<comment type="similarity">
    <text evidence="7 8">Belongs to the PINc/VapC protein family.</text>
</comment>
<keyword evidence="8" id="KW-0800">Toxin</keyword>
<comment type="function">
    <text evidence="8">Toxic component of a toxin-antitoxin (TA) system. An RNase.</text>
</comment>
<evidence type="ECO:0000313" key="12">
    <source>
        <dbReference type="Proteomes" id="UP000076321"/>
    </source>
</evidence>
<gene>
    <name evidence="8" type="primary">vapC</name>
    <name evidence="11" type="ORF">ATP06_0224590</name>
    <name evidence="10" type="ORF">AVL48_06430</name>
</gene>
<dbReference type="PANTHER" id="PTHR33653">
    <property type="entry name" value="RIBONUCLEASE VAPC2"/>
    <property type="match status" value="1"/>
</dbReference>
<dbReference type="InterPro" id="IPR050556">
    <property type="entry name" value="Type_II_TA_system_RNase"/>
</dbReference>
<dbReference type="GO" id="GO:0016787">
    <property type="term" value="F:hydrolase activity"/>
    <property type="evidence" value="ECO:0007669"/>
    <property type="project" value="UniProtKB-KW"/>
</dbReference>
<keyword evidence="5 8" id="KW-0378">Hydrolase</keyword>
<evidence type="ECO:0000256" key="1">
    <source>
        <dbReference type="ARBA" id="ARBA00001946"/>
    </source>
</evidence>
<evidence type="ECO:0000313" key="10">
    <source>
        <dbReference type="EMBL" id="KZB81627.1"/>
    </source>
</evidence>
<evidence type="ECO:0000313" key="11">
    <source>
        <dbReference type="EMBL" id="OKA06310.1"/>
    </source>
</evidence>
<dbReference type="Proteomes" id="UP000186883">
    <property type="component" value="Unassembled WGS sequence"/>
</dbReference>
<sequence>MSFLLDTNIVSEARRRAKNPGFARWWGGVSSSKLYLSALTVGEIERGITKLRNRGDQDRERADALADWLAGLTAQFSERILPVTAEIAAEWGRQYAPRKVPSIDGLIAATARVHELTLVTRNLADMAGLGAQVHNPFD</sequence>
<dbReference type="AlphaFoldDB" id="A0A154MBH4"/>
<evidence type="ECO:0000256" key="8">
    <source>
        <dbReference type="HAMAP-Rule" id="MF_00265"/>
    </source>
</evidence>
<reference evidence="11 13" key="2">
    <citation type="submission" date="2016-11" db="EMBL/GenBank/DDBJ databases">
        <title>Genome sequencing of Amycolatopsis regifaucium.</title>
        <authorList>
            <person name="Mayilraj S."/>
            <person name="Kaur N."/>
        </authorList>
    </citation>
    <scope>NUCLEOTIDE SEQUENCE [LARGE SCALE GENOMIC DNA]</scope>
    <source>
        <strain evidence="11 13">GY080</strain>
    </source>
</reference>
<feature type="domain" description="PIN" evidence="9">
    <location>
        <begin position="4"/>
        <end position="122"/>
    </location>
</feature>
<feature type="binding site" evidence="8">
    <location>
        <position position="104"/>
    </location>
    <ligand>
        <name>Mg(2+)</name>
        <dbReference type="ChEBI" id="CHEBI:18420"/>
    </ligand>
</feature>
<dbReference type="EMBL" id="LQCI01000034">
    <property type="protein sequence ID" value="KZB81627.1"/>
    <property type="molecule type" value="Genomic_DNA"/>
</dbReference>
<keyword evidence="6 8" id="KW-0460">Magnesium</keyword>
<dbReference type="InterPro" id="IPR022907">
    <property type="entry name" value="VapC_family"/>
</dbReference>
<dbReference type="RefSeq" id="WP_061980380.1">
    <property type="nucleotide sequence ID" value="NZ_FOPQ01000001.1"/>
</dbReference>
<dbReference type="OrthoDB" id="9804823at2"/>
<protein>
    <recommendedName>
        <fullName evidence="8">Ribonuclease VapC</fullName>
        <shortName evidence="8">RNase VapC</shortName>
        <ecNumber evidence="8">3.1.-.-</ecNumber>
    </recommendedName>
    <alternativeName>
        <fullName evidence="8">Toxin VapC</fullName>
    </alternativeName>
</protein>
<feature type="binding site" evidence="8">
    <location>
        <position position="6"/>
    </location>
    <ligand>
        <name>Mg(2+)</name>
        <dbReference type="ChEBI" id="CHEBI:18420"/>
    </ligand>
</feature>
<evidence type="ECO:0000256" key="4">
    <source>
        <dbReference type="ARBA" id="ARBA00022723"/>
    </source>
</evidence>
<dbReference type="Pfam" id="PF01850">
    <property type="entry name" value="PIN"/>
    <property type="match status" value="1"/>
</dbReference>
<keyword evidence="2 8" id="KW-1277">Toxin-antitoxin system</keyword>
<dbReference type="GO" id="GO:0090729">
    <property type="term" value="F:toxin activity"/>
    <property type="evidence" value="ECO:0007669"/>
    <property type="project" value="UniProtKB-KW"/>
</dbReference>
<dbReference type="InterPro" id="IPR029060">
    <property type="entry name" value="PIN-like_dom_sf"/>
</dbReference>
<dbReference type="EMBL" id="LOBU02000015">
    <property type="protein sequence ID" value="OKA06310.1"/>
    <property type="molecule type" value="Genomic_DNA"/>
</dbReference>
<keyword evidence="13" id="KW-1185">Reference proteome</keyword>
<evidence type="ECO:0000313" key="13">
    <source>
        <dbReference type="Proteomes" id="UP000186883"/>
    </source>
</evidence>
<name>A0A154MBH4_9PSEU</name>
<dbReference type="SUPFAM" id="SSF88723">
    <property type="entry name" value="PIN domain-like"/>
    <property type="match status" value="1"/>
</dbReference>
<proteinExistence type="inferred from homology"/>
<dbReference type="GO" id="GO:0004540">
    <property type="term" value="F:RNA nuclease activity"/>
    <property type="evidence" value="ECO:0007669"/>
    <property type="project" value="InterPro"/>
</dbReference>
<dbReference type="PANTHER" id="PTHR33653:SF1">
    <property type="entry name" value="RIBONUCLEASE VAPC2"/>
    <property type="match status" value="1"/>
</dbReference>
<keyword evidence="3 8" id="KW-0540">Nuclease</keyword>
<evidence type="ECO:0000259" key="9">
    <source>
        <dbReference type="Pfam" id="PF01850"/>
    </source>
</evidence>
<accession>A0A154MBH4</accession>
<organism evidence="10 12">
    <name type="scientific">Amycolatopsis regifaucium</name>
    <dbReference type="NCBI Taxonomy" id="546365"/>
    <lineage>
        <taxon>Bacteria</taxon>
        <taxon>Bacillati</taxon>
        <taxon>Actinomycetota</taxon>
        <taxon>Actinomycetes</taxon>
        <taxon>Pseudonocardiales</taxon>
        <taxon>Pseudonocardiaceae</taxon>
        <taxon>Amycolatopsis</taxon>
    </lineage>
</organism>
<dbReference type="Gene3D" id="3.40.50.1010">
    <property type="entry name" value="5'-nuclease"/>
    <property type="match status" value="1"/>
</dbReference>
<dbReference type="EC" id="3.1.-.-" evidence="8"/>
<dbReference type="Proteomes" id="UP000076321">
    <property type="component" value="Unassembled WGS sequence"/>
</dbReference>
<evidence type="ECO:0000256" key="5">
    <source>
        <dbReference type="ARBA" id="ARBA00022801"/>
    </source>
</evidence>
<comment type="caution">
    <text evidence="10">The sequence shown here is derived from an EMBL/GenBank/DDBJ whole genome shotgun (WGS) entry which is preliminary data.</text>
</comment>
<reference evidence="10 12" key="1">
    <citation type="submission" date="2015-12" db="EMBL/GenBank/DDBJ databases">
        <title>Amycolatopsis regifaucium genome sequencing and assembly.</title>
        <authorList>
            <person name="Mayilraj S."/>
        </authorList>
    </citation>
    <scope>NUCLEOTIDE SEQUENCE [LARGE SCALE GENOMIC DNA]</scope>
    <source>
        <strain evidence="10 12">GY080</strain>
    </source>
</reference>
<evidence type="ECO:0000256" key="3">
    <source>
        <dbReference type="ARBA" id="ARBA00022722"/>
    </source>
</evidence>
<dbReference type="CDD" id="cd18746">
    <property type="entry name" value="PIN_VapC4-5_FitB-like"/>
    <property type="match status" value="1"/>
</dbReference>